<organism evidence="2 3">
    <name type="scientific">Brassica napus</name>
    <name type="common">Rape</name>
    <dbReference type="NCBI Taxonomy" id="3708"/>
    <lineage>
        <taxon>Eukaryota</taxon>
        <taxon>Viridiplantae</taxon>
        <taxon>Streptophyta</taxon>
        <taxon>Embryophyta</taxon>
        <taxon>Tracheophyta</taxon>
        <taxon>Spermatophyta</taxon>
        <taxon>Magnoliopsida</taxon>
        <taxon>eudicotyledons</taxon>
        <taxon>Gunneridae</taxon>
        <taxon>Pentapetalae</taxon>
        <taxon>rosids</taxon>
        <taxon>malvids</taxon>
        <taxon>Brassicales</taxon>
        <taxon>Brassicaceae</taxon>
        <taxon>Brassiceae</taxon>
        <taxon>Brassica</taxon>
    </lineage>
</organism>
<keyword evidence="3" id="KW-1185">Reference proteome</keyword>
<evidence type="ECO:0000313" key="3">
    <source>
        <dbReference type="Proteomes" id="UP000028999"/>
    </source>
</evidence>
<dbReference type="EMBL" id="LK032037">
    <property type="protein sequence ID" value="CDY13698.1"/>
    <property type="molecule type" value="Genomic_DNA"/>
</dbReference>
<dbReference type="Proteomes" id="UP000028999">
    <property type="component" value="Unassembled WGS sequence"/>
</dbReference>
<feature type="compositionally biased region" description="Polar residues" evidence="1">
    <location>
        <begin position="25"/>
        <end position="45"/>
    </location>
</feature>
<name>A0A078FMW3_BRANA</name>
<dbReference type="STRING" id="3708.A0A078FMW3"/>
<dbReference type="PaxDb" id="3708-A0A078FMW3"/>
<feature type="region of interest" description="Disordered" evidence="1">
    <location>
        <begin position="1"/>
        <end position="57"/>
    </location>
</feature>
<evidence type="ECO:0000256" key="1">
    <source>
        <dbReference type="SAM" id="MobiDB-lite"/>
    </source>
</evidence>
<reference evidence="2 3" key="1">
    <citation type="journal article" date="2014" name="Science">
        <title>Plant genetics. Early allopolyploid evolution in the post-Neolithic Brassica napus oilseed genome.</title>
        <authorList>
            <person name="Chalhoub B."/>
            <person name="Denoeud F."/>
            <person name="Liu S."/>
            <person name="Parkin I.A."/>
            <person name="Tang H."/>
            <person name="Wang X."/>
            <person name="Chiquet J."/>
            <person name="Belcram H."/>
            <person name="Tong C."/>
            <person name="Samans B."/>
            <person name="Correa M."/>
            <person name="Da Silva C."/>
            <person name="Just J."/>
            <person name="Falentin C."/>
            <person name="Koh C.S."/>
            <person name="Le Clainche I."/>
            <person name="Bernard M."/>
            <person name="Bento P."/>
            <person name="Noel B."/>
            <person name="Labadie K."/>
            <person name="Alberti A."/>
            <person name="Charles M."/>
            <person name="Arnaud D."/>
            <person name="Guo H."/>
            <person name="Daviaud C."/>
            <person name="Alamery S."/>
            <person name="Jabbari K."/>
            <person name="Zhao M."/>
            <person name="Edger P.P."/>
            <person name="Chelaifa H."/>
            <person name="Tack D."/>
            <person name="Lassalle G."/>
            <person name="Mestiri I."/>
            <person name="Schnel N."/>
            <person name="Le Paslier M.C."/>
            <person name="Fan G."/>
            <person name="Renault V."/>
            <person name="Bayer P.E."/>
            <person name="Golicz A.A."/>
            <person name="Manoli S."/>
            <person name="Lee T.H."/>
            <person name="Thi V.H."/>
            <person name="Chalabi S."/>
            <person name="Hu Q."/>
            <person name="Fan C."/>
            <person name="Tollenaere R."/>
            <person name="Lu Y."/>
            <person name="Battail C."/>
            <person name="Shen J."/>
            <person name="Sidebottom C.H."/>
            <person name="Wang X."/>
            <person name="Canaguier A."/>
            <person name="Chauveau A."/>
            <person name="Berard A."/>
            <person name="Deniot G."/>
            <person name="Guan M."/>
            <person name="Liu Z."/>
            <person name="Sun F."/>
            <person name="Lim Y.P."/>
            <person name="Lyons E."/>
            <person name="Town C.D."/>
            <person name="Bancroft I."/>
            <person name="Wang X."/>
            <person name="Meng J."/>
            <person name="Ma J."/>
            <person name="Pires J.C."/>
            <person name="King G.J."/>
            <person name="Brunel D."/>
            <person name="Delourme R."/>
            <person name="Renard M."/>
            <person name="Aury J.M."/>
            <person name="Adams K.L."/>
            <person name="Batley J."/>
            <person name="Snowdon R.J."/>
            <person name="Tost J."/>
            <person name="Edwards D."/>
            <person name="Zhou Y."/>
            <person name="Hua W."/>
            <person name="Sharpe A.G."/>
            <person name="Paterson A.H."/>
            <person name="Guan C."/>
            <person name="Wincker P."/>
        </authorList>
    </citation>
    <scope>NUCLEOTIDE SEQUENCE [LARGE SCALE GENOMIC DNA]</scope>
    <source>
        <strain evidence="3">cv. Darmor-bzh</strain>
    </source>
</reference>
<sequence>MVESAAFPGGYYRNTFEAAPDESEGSGSSAQIDTEVTASENSSTPARKCVKLSPDDEDPYGVQRQVISLYNMSQSERKDLIHRLKLELEQTKIVLKNAELQRSHHHVSAVRRGHLILQWDRERMFGTSLGRLLVDGTVAPRGSLSLPPKSLFPALLT</sequence>
<dbReference type="Gramene" id="CDY13698">
    <property type="protein sequence ID" value="CDY13698"/>
    <property type="gene ID" value="GSBRNA2T00078123001"/>
</dbReference>
<protein>
    <submittedName>
        <fullName evidence="2">BnaA06g32250D protein</fullName>
    </submittedName>
</protein>
<evidence type="ECO:0000313" key="2">
    <source>
        <dbReference type="EMBL" id="CDY13698.1"/>
    </source>
</evidence>
<dbReference type="AlphaFoldDB" id="A0A078FMW3"/>
<gene>
    <name evidence="2" type="primary">BnaA06g32250D</name>
    <name evidence="2" type="ORF">GSBRNA2T00078123001</name>
</gene>
<accession>A0A078FMW3</accession>
<proteinExistence type="predicted"/>